<dbReference type="AlphaFoldDB" id="A0A8J7DWL3"/>
<keyword evidence="2" id="KW-1185">Reference proteome</keyword>
<reference evidence="1" key="1">
    <citation type="submission" date="2020-10" db="EMBL/GenBank/DDBJ databases">
        <authorList>
            <person name="Castelo-Branco R."/>
            <person name="Eusebio N."/>
            <person name="Adriana R."/>
            <person name="Vieira A."/>
            <person name="Brugerolle De Fraissinette N."/>
            <person name="Rezende De Castro R."/>
            <person name="Schneider M.P."/>
            <person name="Vasconcelos V."/>
            <person name="Leao P.N."/>
        </authorList>
    </citation>
    <scope>NUCLEOTIDE SEQUENCE</scope>
    <source>
        <strain evidence="1">LEGE 07157</strain>
    </source>
</reference>
<evidence type="ECO:0000313" key="1">
    <source>
        <dbReference type="EMBL" id="MBE9116557.1"/>
    </source>
</evidence>
<dbReference type="Proteomes" id="UP000654482">
    <property type="component" value="Unassembled WGS sequence"/>
</dbReference>
<comment type="caution">
    <text evidence="1">The sequence shown here is derived from an EMBL/GenBank/DDBJ whole genome shotgun (WGS) entry which is preliminary data.</text>
</comment>
<proteinExistence type="predicted"/>
<evidence type="ECO:0000313" key="2">
    <source>
        <dbReference type="Proteomes" id="UP000654482"/>
    </source>
</evidence>
<accession>A0A8J7DWL3</accession>
<organism evidence="1 2">
    <name type="scientific">Lusitaniella coriacea LEGE 07157</name>
    <dbReference type="NCBI Taxonomy" id="945747"/>
    <lineage>
        <taxon>Bacteria</taxon>
        <taxon>Bacillati</taxon>
        <taxon>Cyanobacteriota</taxon>
        <taxon>Cyanophyceae</taxon>
        <taxon>Spirulinales</taxon>
        <taxon>Lusitaniellaceae</taxon>
        <taxon>Lusitaniella</taxon>
    </lineage>
</organism>
<gene>
    <name evidence="1" type="ORF">IQ249_11665</name>
</gene>
<protein>
    <submittedName>
        <fullName evidence="1">Uncharacterized protein</fullName>
    </submittedName>
</protein>
<name>A0A8J7DWL3_9CYAN</name>
<dbReference type="EMBL" id="JADEWZ010000015">
    <property type="protein sequence ID" value="MBE9116557.1"/>
    <property type="molecule type" value="Genomic_DNA"/>
</dbReference>
<sequence>MFNSLSIPFKNFIAPLAMSAAILSLSITDVLANPIIIHRSPRAYPQTGNFIYGSPIPTAIPLNPVTGKPARFDTNTGFPYHQQGIRGRTHRRGSHHSNRDNTIIINPTIIIPHRRHYYPSHSRRSVYYGSPTNIVPHRQHYYPSTPSHRRRSVYYGSPTGVQIQFGN</sequence>
<dbReference type="RefSeq" id="WP_194029645.1">
    <property type="nucleotide sequence ID" value="NZ_JADEWZ010000015.1"/>
</dbReference>